<accession>A0A9Q8Q6J9</accession>
<reference evidence="2" key="1">
    <citation type="submission" date="2021-11" db="EMBL/GenBank/DDBJ databases">
        <title>Purpureocillium_takamizusanense_genome.</title>
        <authorList>
            <person name="Nguyen N.-H."/>
        </authorList>
    </citation>
    <scope>NUCLEOTIDE SEQUENCE</scope>
    <source>
        <strain evidence="2">PT3</strain>
    </source>
</reference>
<dbReference type="AlphaFoldDB" id="A0A9Q8Q6J9"/>
<organism evidence="2 3">
    <name type="scientific">Purpureocillium takamizusanense</name>
    <dbReference type="NCBI Taxonomy" id="2060973"/>
    <lineage>
        <taxon>Eukaryota</taxon>
        <taxon>Fungi</taxon>
        <taxon>Dikarya</taxon>
        <taxon>Ascomycota</taxon>
        <taxon>Pezizomycotina</taxon>
        <taxon>Sordariomycetes</taxon>
        <taxon>Hypocreomycetidae</taxon>
        <taxon>Hypocreales</taxon>
        <taxon>Ophiocordycipitaceae</taxon>
        <taxon>Purpureocillium</taxon>
    </lineage>
</organism>
<feature type="region of interest" description="Disordered" evidence="1">
    <location>
        <begin position="32"/>
        <end position="126"/>
    </location>
</feature>
<evidence type="ECO:0000313" key="2">
    <source>
        <dbReference type="EMBL" id="UNI13387.1"/>
    </source>
</evidence>
<dbReference type="GeneID" id="72062102"/>
<protein>
    <submittedName>
        <fullName evidence="2">Uncharacterized protein</fullName>
    </submittedName>
</protein>
<evidence type="ECO:0000313" key="3">
    <source>
        <dbReference type="Proteomes" id="UP000829364"/>
    </source>
</evidence>
<keyword evidence="3" id="KW-1185">Reference proteome</keyword>
<sequence>MASLLIALAVGGRHLYLVHKDKKRERRQRKLLQEEMEGCDRNAGSRSGKRVLRKGRSGRRREGDGTDNPTVRYARRDSQETMTRNRLIRDEDSASRLSEQSTLVGDDEAGAGGVQGNDSYHSNVAA</sequence>
<dbReference type="Proteomes" id="UP000829364">
    <property type="component" value="Chromosome 1"/>
</dbReference>
<dbReference type="KEGG" id="ptkz:JDV02_000135"/>
<evidence type="ECO:0000256" key="1">
    <source>
        <dbReference type="SAM" id="MobiDB-lite"/>
    </source>
</evidence>
<dbReference type="RefSeq" id="XP_047836868.1">
    <property type="nucleotide sequence ID" value="XM_047980910.1"/>
</dbReference>
<feature type="compositionally biased region" description="Polar residues" evidence="1">
    <location>
        <begin position="116"/>
        <end position="126"/>
    </location>
</feature>
<name>A0A9Q8Q6J9_9HYPO</name>
<feature type="compositionally biased region" description="Basic residues" evidence="1">
    <location>
        <begin position="47"/>
        <end position="59"/>
    </location>
</feature>
<proteinExistence type="predicted"/>
<dbReference type="EMBL" id="CP086354">
    <property type="protein sequence ID" value="UNI13387.1"/>
    <property type="molecule type" value="Genomic_DNA"/>
</dbReference>
<gene>
    <name evidence="2" type="ORF">JDV02_000135</name>
</gene>